<feature type="chain" id="PRO_5038801063" evidence="1">
    <location>
        <begin position="21"/>
        <end position="293"/>
    </location>
</feature>
<evidence type="ECO:0000313" key="3">
    <source>
        <dbReference type="Proteomes" id="UP000823936"/>
    </source>
</evidence>
<dbReference type="Proteomes" id="UP000823936">
    <property type="component" value="Unassembled WGS sequence"/>
</dbReference>
<reference evidence="2" key="1">
    <citation type="journal article" date="2021" name="PeerJ">
        <title>Extensive microbial diversity within the chicken gut microbiome revealed by metagenomics and culture.</title>
        <authorList>
            <person name="Gilroy R."/>
            <person name="Ravi A."/>
            <person name="Getino M."/>
            <person name="Pursley I."/>
            <person name="Horton D.L."/>
            <person name="Alikhan N.F."/>
            <person name="Baker D."/>
            <person name="Gharbi K."/>
            <person name="Hall N."/>
            <person name="Watson M."/>
            <person name="Adriaenssens E.M."/>
            <person name="Foster-Nyarko E."/>
            <person name="Jarju S."/>
            <person name="Secka A."/>
            <person name="Antonio M."/>
            <person name="Oren A."/>
            <person name="Chaudhuri R.R."/>
            <person name="La Ragione R."/>
            <person name="Hildebrand F."/>
            <person name="Pallen M.J."/>
        </authorList>
    </citation>
    <scope>NUCLEOTIDE SEQUENCE</scope>
    <source>
        <strain evidence="2">Gambia11-129</strain>
    </source>
</reference>
<gene>
    <name evidence="2" type="ORF">IAB12_06635</name>
</gene>
<comment type="caution">
    <text evidence="2">The sequence shown here is derived from an EMBL/GenBank/DDBJ whole genome shotgun (WGS) entry which is preliminary data.</text>
</comment>
<sequence length="293" mass="33666">MIRKTYLLLFVLFITFSSSASDYYRSNALMQKIEEINELALSGYEIEADDEKETLFLDGKEIKSKRYVSENEYEIIDENGEKTAFVFDDEGRLLRRTGAEGTVLYTYAPDGKMISSSDGENIYHYSYSSSGLVSRIDRADLVYLYPSSSDFHYQSREDAYSVKEVGQNLIIFPSSSAFFDTGDGKISIEVENTRYTYSDKGLLLSVSSGESETAYFYDDKPELIKSERRDGESMTAEHYDDGKVVLKETYLNNELTSSYDYRLHEETRYRSGKAYAVLKYMDDDRSLLKIEVL</sequence>
<keyword evidence="1" id="KW-0732">Signal</keyword>
<dbReference type="AlphaFoldDB" id="A0A9D1TNC1"/>
<dbReference type="Gene3D" id="2.180.10.10">
    <property type="entry name" value="RHS repeat-associated core"/>
    <property type="match status" value="1"/>
</dbReference>
<reference evidence="2" key="2">
    <citation type="submission" date="2021-04" db="EMBL/GenBank/DDBJ databases">
        <authorList>
            <person name="Gilroy R."/>
        </authorList>
    </citation>
    <scope>NUCLEOTIDE SEQUENCE</scope>
    <source>
        <strain evidence="2">Gambia11-129</strain>
    </source>
</reference>
<protein>
    <submittedName>
        <fullName evidence="2">Uncharacterized protein</fullName>
    </submittedName>
</protein>
<evidence type="ECO:0000256" key="1">
    <source>
        <dbReference type="SAM" id="SignalP"/>
    </source>
</evidence>
<feature type="signal peptide" evidence="1">
    <location>
        <begin position="1"/>
        <end position="20"/>
    </location>
</feature>
<proteinExistence type="predicted"/>
<dbReference type="EMBL" id="DXHU01000023">
    <property type="protein sequence ID" value="HIV99432.1"/>
    <property type="molecule type" value="Genomic_DNA"/>
</dbReference>
<organism evidence="2 3">
    <name type="scientific">Candidatus Ornithospirochaeta avicola</name>
    <dbReference type="NCBI Taxonomy" id="2840896"/>
    <lineage>
        <taxon>Bacteria</taxon>
        <taxon>Pseudomonadati</taxon>
        <taxon>Spirochaetota</taxon>
        <taxon>Spirochaetia</taxon>
        <taxon>Spirochaetales</taxon>
        <taxon>Spirochaetaceae</taxon>
        <taxon>Spirochaetaceae incertae sedis</taxon>
        <taxon>Candidatus Ornithospirochaeta</taxon>
    </lineage>
</organism>
<evidence type="ECO:0000313" key="2">
    <source>
        <dbReference type="EMBL" id="HIV99432.1"/>
    </source>
</evidence>
<name>A0A9D1TNC1_9SPIO</name>
<accession>A0A9D1TNC1</accession>